<feature type="chain" id="PRO_5031071297" evidence="1">
    <location>
        <begin position="25"/>
        <end position="193"/>
    </location>
</feature>
<evidence type="ECO:0000313" key="3">
    <source>
        <dbReference type="Proteomes" id="UP000572680"/>
    </source>
</evidence>
<organism evidence="2 3">
    <name type="scientific">Actinomadura namibiensis</name>
    <dbReference type="NCBI Taxonomy" id="182080"/>
    <lineage>
        <taxon>Bacteria</taxon>
        <taxon>Bacillati</taxon>
        <taxon>Actinomycetota</taxon>
        <taxon>Actinomycetes</taxon>
        <taxon>Streptosporangiales</taxon>
        <taxon>Thermomonosporaceae</taxon>
        <taxon>Actinomadura</taxon>
    </lineage>
</organism>
<keyword evidence="1" id="KW-0732">Signal</keyword>
<reference evidence="2 3" key="1">
    <citation type="submission" date="2020-08" db="EMBL/GenBank/DDBJ databases">
        <title>Genomic Encyclopedia of Type Strains, Phase IV (KMG-IV): sequencing the most valuable type-strain genomes for metagenomic binning, comparative biology and taxonomic classification.</title>
        <authorList>
            <person name="Goeker M."/>
        </authorList>
    </citation>
    <scope>NUCLEOTIDE SEQUENCE [LARGE SCALE GENOMIC DNA]</scope>
    <source>
        <strain evidence="2 3">DSM 44197</strain>
    </source>
</reference>
<gene>
    <name evidence="2" type="ORF">HNR61_000661</name>
</gene>
<feature type="signal peptide" evidence="1">
    <location>
        <begin position="1"/>
        <end position="24"/>
    </location>
</feature>
<dbReference type="RefSeq" id="WP_182841579.1">
    <property type="nucleotide sequence ID" value="NZ_BAAALP010000008.1"/>
</dbReference>
<comment type="caution">
    <text evidence="2">The sequence shown here is derived from an EMBL/GenBank/DDBJ whole genome shotgun (WGS) entry which is preliminary data.</text>
</comment>
<evidence type="ECO:0000313" key="2">
    <source>
        <dbReference type="EMBL" id="MBA8949063.1"/>
    </source>
</evidence>
<sequence length="193" mass="20312">MRALVLLAATVGATALTGVPAAQAASWTSQSGAAYQTCTAGRTHNRVTYTTCVQHNAGFAKVRVVVKVATTARRGVKASPHLRVPGRSNNINAPGCSTAWLNANRIVQNGNAAIWIPGGRRPGMVVRGMNLDAKKQENSVKHCGPATVQAALWTMKGSAPARGTSHTITVPQLIRASTTSQYIDDNLVFAARK</sequence>
<evidence type="ECO:0000256" key="1">
    <source>
        <dbReference type="SAM" id="SignalP"/>
    </source>
</evidence>
<keyword evidence="3" id="KW-1185">Reference proteome</keyword>
<proteinExistence type="predicted"/>
<protein>
    <submittedName>
        <fullName evidence="2">Uncharacterized protein</fullName>
    </submittedName>
</protein>
<name>A0A7W3QJL2_ACTNM</name>
<accession>A0A7W3QJL2</accession>
<dbReference type="Proteomes" id="UP000572680">
    <property type="component" value="Unassembled WGS sequence"/>
</dbReference>
<dbReference type="AlphaFoldDB" id="A0A7W3QJL2"/>
<dbReference type="EMBL" id="JACJIA010000001">
    <property type="protein sequence ID" value="MBA8949063.1"/>
    <property type="molecule type" value="Genomic_DNA"/>
</dbReference>